<keyword evidence="4" id="KW-1185">Reference proteome</keyword>
<dbReference type="AlphaFoldDB" id="A0A8C5AL55"/>
<keyword evidence="2" id="KW-1133">Transmembrane helix</keyword>
<dbReference type="Gene3D" id="3.40.50.1110">
    <property type="entry name" value="SGNH hydrolase"/>
    <property type="match status" value="1"/>
</dbReference>
<evidence type="ECO:0000313" key="4">
    <source>
        <dbReference type="Proteomes" id="UP000694546"/>
    </source>
</evidence>
<sequence>WFTVQQTIRTLFKVNVLAANVQVISSESSQGELTFESDSLVEGGCLDQMHNGTNYREVREFRSTHHRVRFYFVTRVFSRYMSSVLEDLRADAPDVVLVNSCIWDISRYKAAWEEDYAEDLHLFLGQLKEAVPRETLVVWNLTMPLGRRVLGGFLTPEVASRAGTLRYDVVEANFIGGALADAYGADVLDMHFHFRLSLQQRTKDGVHWNALAHRRMTCLILGHAAEAWGVQLPPALPRTRTAFGTWPAGGRAILMGIEHGLFVLLFVFSCPSTVWFQLPLELAFLLGLGCVPVISLIPHLSCGIPVLCQVNFSWYDNIG</sequence>
<dbReference type="Ensembl" id="ENSGMOT00000048314.1">
    <property type="protein sequence ID" value="ENSGMOP00000033661.1"/>
    <property type="gene ID" value="ENSGMOG00000009655.2"/>
</dbReference>
<proteinExistence type="inferred from homology"/>
<protein>
    <submittedName>
        <fullName evidence="3">PC-esterase domain-containing protein 1A-like</fullName>
    </submittedName>
</protein>
<name>A0A8C5AL55_GADMO</name>
<organism evidence="3 4">
    <name type="scientific">Gadus morhua</name>
    <name type="common">Atlantic cod</name>
    <dbReference type="NCBI Taxonomy" id="8049"/>
    <lineage>
        <taxon>Eukaryota</taxon>
        <taxon>Metazoa</taxon>
        <taxon>Chordata</taxon>
        <taxon>Craniata</taxon>
        <taxon>Vertebrata</taxon>
        <taxon>Euteleostomi</taxon>
        <taxon>Actinopterygii</taxon>
        <taxon>Neopterygii</taxon>
        <taxon>Teleostei</taxon>
        <taxon>Neoteleostei</taxon>
        <taxon>Acanthomorphata</taxon>
        <taxon>Zeiogadaria</taxon>
        <taxon>Gadariae</taxon>
        <taxon>Gadiformes</taxon>
        <taxon>Gadoidei</taxon>
        <taxon>Gadidae</taxon>
        <taxon>Gadus</taxon>
    </lineage>
</organism>
<evidence type="ECO:0000256" key="2">
    <source>
        <dbReference type="SAM" id="Phobius"/>
    </source>
</evidence>
<dbReference type="Proteomes" id="UP000694546">
    <property type="component" value="Chromosome 3"/>
</dbReference>
<dbReference type="PANTHER" id="PTHR14469:SF0">
    <property type="entry name" value="FAMILY WITH SEQUENCE SIMILARITY 113"/>
    <property type="match status" value="1"/>
</dbReference>
<feature type="transmembrane region" description="Helical" evidence="2">
    <location>
        <begin position="284"/>
        <end position="308"/>
    </location>
</feature>
<gene>
    <name evidence="3" type="primary">LOC115539823</name>
</gene>
<dbReference type="InterPro" id="IPR036514">
    <property type="entry name" value="SGNH_hydro_sf"/>
</dbReference>
<evidence type="ECO:0000256" key="1">
    <source>
        <dbReference type="ARBA" id="ARBA00037957"/>
    </source>
</evidence>
<dbReference type="PANTHER" id="PTHR14469">
    <property type="entry name" value="SARCOMA ANTIGEN NY-SAR-23"/>
    <property type="match status" value="1"/>
</dbReference>
<accession>A0A8C5AL55</accession>
<keyword evidence="2" id="KW-0472">Membrane</keyword>
<reference evidence="3" key="1">
    <citation type="submission" date="2025-08" db="UniProtKB">
        <authorList>
            <consortium name="Ensembl"/>
        </authorList>
    </citation>
    <scope>IDENTIFICATION</scope>
</reference>
<keyword evidence="2" id="KW-0812">Transmembrane</keyword>
<evidence type="ECO:0000313" key="3">
    <source>
        <dbReference type="Ensembl" id="ENSGMOP00000033661.1"/>
    </source>
</evidence>
<comment type="similarity">
    <text evidence="1">Belongs to the PC-esterase family.</text>
</comment>
<dbReference type="GeneTree" id="ENSGT00390000002231"/>
<dbReference type="SUPFAM" id="SSF52266">
    <property type="entry name" value="SGNH hydrolase"/>
    <property type="match status" value="1"/>
</dbReference>
<reference evidence="3" key="2">
    <citation type="submission" date="2025-09" db="UniProtKB">
        <authorList>
            <consortium name="Ensembl"/>
        </authorList>
    </citation>
    <scope>IDENTIFICATION</scope>
</reference>